<dbReference type="AlphaFoldDB" id="A0A344LE62"/>
<dbReference type="InterPro" id="IPR036271">
    <property type="entry name" value="Tet_transcr_reg_TetR-rel_C_sf"/>
</dbReference>
<dbReference type="InterPro" id="IPR009057">
    <property type="entry name" value="Homeodomain-like_sf"/>
</dbReference>
<dbReference type="InterPro" id="IPR001647">
    <property type="entry name" value="HTH_TetR"/>
</dbReference>
<dbReference type="KEGG" id="aab:A4R43_30970"/>
<dbReference type="Pfam" id="PF00440">
    <property type="entry name" value="TetR_N"/>
    <property type="match status" value="1"/>
</dbReference>
<evidence type="ECO:0000256" key="2">
    <source>
        <dbReference type="ARBA" id="ARBA00023125"/>
    </source>
</evidence>
<dbReference type="PROSITE" id="PS50977">
    <property type="entry name" value="HTH_TETR_2"/>
    <property type="match status" value="1"/>
</dbReference>
<sequence>MAVAPGAKLLWEPRTPGARGPKPVLSVDRIVAVATEVADAEGLAAVSMQRVADELGFTKMSLYRHVPGKADLVAVMTDRAFGEPVELADGDWRTQLREWCRLMYAALERHPWLLDSSLCPRVWGPFELGWVERALVALEGTGLTGGERLDAVATLSGHLRAIAEQARNSATPEADFARTLGALMAEHAERFPSMAAAMAEAADGGQDNALDFGLDRILDGLAVLIESRRTR</sequence>
<protein>
    <submittedName>
        <fullName evidence="6">TetR family transcriptional regulator</fullName>
    </submittedName>
</protein>
<accession>A0A344LE62</accession>
<dbReference type="OrthoDB" id="2570341at2"/>
<keyword evidence="3" id="KW-0804">Transcription</keyword>
<feature type="DNA-binding region" description="H-T-H motif" evidence="4">
    <location>
        <begin position="47"/>
        <end position="66"/>
    </location>
</feature>
<gene>
    <name evidence="6" type="ORF">A4R43_30970</name>
</gene>
<dbReference type="Proteomes" id="UP000250434">
    <property type="component" value="Chromosome"/>
</dbReference>
<dbReference type="PANTHER" id="PTHR30055">
    <property type="entry name" value="HTH-TYPE TRANSCRIPTIONAL REGULATOR RUTR"/>
    <property type="match status" value="1"/>
</dbReference>
<keyword evidence="2 4" id="KW-0238">DNA-binding</keyword>
<proteinExistence type="predicted"/>
<dbReference type="GO" id="GO:0003700">
    <property type="term" value="F:DNA-binding transcription factor activity"/>
    <property type="evidence" value="ECO:0007669"/>
    <property type="project" value="TreeGrafter"/>
</dbReference>
<dbReference type="GO" id="GO:0045892">
    <property type="term" value="P:negative regulation of DNA-templated transcription"/>
    <property type="evidence" value="ECO:0007669"/>
    <property type="project" value="InterPro"/>
</dbReference>
<dbReference type="PANTHER" id="PTHR30055:SF151">
    <property type="entry name" value="TRANSCRIPTIONAL REGULATORY PROTEIN"/>
    <property type="match status" value="1"/>
</dbReference>
<keyword evidence="1" id="KW-0805">Transcription regulation</keyword>
<keyword evidence="7" id="KW-1185">Reference proteome</keyword>
<dbReference type="InterPro" id="IPR004111">
    <property type="entry name" value="Repressor_TetR_C"/>
</dbReference>
<name>A0A344LE62_9PSEU</name>
<evidence type="ECO:0000256" key="3">
    <source>
        <dbReference type="ARBA" id="ARBA00023163"/>
    </source>
</evidence>
<dbReference type="SUPFAM" id="SSF46689">
    <property type="entry name" value="Homeodomain-like"/>
    <property type="match status" value="1"/>
</dbReference>
<evidence type="ECO:0000256" key="1">
    <source>
        <dbReference type="ARBA" id="ARBA00023015"/>
    </source>
</evidence>
<feature type="domain" description="HTH tetR-type" evidence="5">
    <location>
        <begin position="24"/>
        <end position="84"/>
    </location>
</feature>
<evidence type="ECO:0000256" key="4">
    <source>
        <dbReference type="PROSITE-ProRule" id="PRU00335"/>
    </source>
</evidence>
<dbReference type="InterPro" id="IPR050109">
    <property type="entry name" value="HTH-type_TetR-like_transc_reg"/>
</dbReference>
<dbReference type="GO" id="GO:0000976">
    <property type="term" value="F:transcription cis-regulatory region binding"/>
    <property type="evidence" value="ECO:0007669"/>
    <property type="project" value="TreeGrafter"/>
</dbReference>
<dbReference type="EMBL" id="CP015163">
    <property type="protein sequence ID" value="AXB46336.1"/>
    <property type="molecule type" value="Genomic_DNA"/>
</dbReference>
<reference evidence="6 7" key="1">
    <citation type="submission" date="2016-04" db="EMBL/GenBank/DDBJ databases">
        <title>Complete genome sequence and analysis of deep-sea sediment isolate, Amycolatopsis sp. WP1.</title>
        <authorList>
            <person name="Wang H."/>
            <person name="Chen S."/>
            <person name="Wu Q."/>
        </authorList>
    </citation>
    <scope>NUCLEOTIDE SEQUENCE [LARGE SCALE GENOMIC DNA]</scope>
    <source>
        <strain evidence="6 7">WP1</strain>
    </source>
</reference>
<organism evidence="6 7">
    <name type="scientific">Amycolatopsis albispora</name>
    <dbReference type="NCBI Taxonomy" id="1804986"/>
    <lineage>
        <taxon>Bacteria</taxon>
        <taxon>Bacillati</taxon>
        <taxon>Actinomycetota</taxon>
        <taxon>Actinomycetes</taxon>
        <taxon>Pseudonocardiales</taxon>
        <taxon>Pseudonocardiaceae</taxon>
        <taxon>Amycolatopsis</taxon>
    </lineage>
</organism>
<evidence type="ECO:0000313" key="7">
    <source>
        <dbReference type="Proteomes" id="UP000250434"/>
    </source>
</evidence>
<evidence type="ECO:0000313" key="6">
    <source>
        <dbReference type="EMBL" id="AXB46336.1"/>
    </source>
</evidence>
<evidence type="ECO:0000259" key="5">
    <source>
        <dbReference type="PROSITE" id="PS50977"/>
    </source>
</evidence>
<dbReference type="SUPFAM" id="SSF48498">
    <property type="entry name" value="Tetracyclin repressor-like, C-terminal domain"/>
    <property type="match status" value="1"/>
</dbReference>
<dbReference type="Pfam" id="PF02909">
    <property type="entry name" value="TetR_C_1"/>
    <property type="match status" value="1"/>
</dbReference>
<dbReference type="Gene3D" id="1.10.357.10">
    <property type="entry name" value="Tetracycline Repressor, domain 2"/>
    <property type="match status" value="1"/>
</dbReference>